<proteinExistence type="predicted"/>
<dbReference type="OrthoDB" id="7605443at2"/>
<name>A0A074MXW5_ERYLO</name>
<dbReference type="RefSeq" id="WP_051699114.1">
    <property type="nucleotide sequence ID" value="NZ_JMIW01000003.1"/>
</dbReference>
<reference evidence="1 2" key="1">
    <citation type="submission" date="2014-04" db="EMBL/GenBank/DDBJ databases">
        <title>A comprehensive comparison of genomes of Erythrobacter spp. strains.</title>
        <authorList>
            <person name="Zheng Q."/>
        </authorList>
    </citation>
    <scope>NUCLEOTIDE SEQUENCE [LARGE SCALE GENOMIC DNA]</scope>
    <source>
        <strain evidence="1 2">DSM 6997</strain>
    </source>
</reference>
<dbReference type="eggNOG" id="ENOG50332E3">
    <property type="taxonomic scope" value="Bacteria"/>
</dbReference>
<dbReference type="Proteomes" id="UP000027647">
    <property type="component" value="Unassembled WGS sequence"/>
</dbReference>
<accession>A0A074MXW5</accession>
<dbReference type="EMBL" id="JMIW01000003">
    <property type="protein sequence ID" value="KEO90472.1"/>
    <property type="molecule type" value="Genomic_DNA"/>
</dbReference>
<dbReference type="STRING" id="1044.EH31_10315"/>
<evidence type="ECO:0000313" key="2">
    <source>
        <dbReference type="Proteomes" id="UP000027647"/>
    </source>
</evidence>
<evidence type="ECO:0000313" key="1">
    <source>
        <dbReference type="EMBL" id="KEO90472.1"/>
    </source>
</evidence>
<keyword evidence="2" id="KW-1185">Reference proteome</keyword>
<protein>
    <submittedName>
        <fullName evidence="1">Uncharacterized protein</fullName>
    </submittedName>
</protein>
<gene>
    <name evidence="1" type="ORF">EH31_10315</name>
</gene>
<dbReference type="AlphaFoldDB" id="A0A074MXW5"/>
<organism evidence="1 2">
    <name type="scientific">Erythrobacter longus</name>
    <dbReference type="NCBI Taxonomy" id="1044"/>
    <lineage>
        <taxon>Bacteria</taxon>
        <taxon>Pseudomonadati</taxon>
        <taxon>Pseudomonadota</taxon>
        <taxon>Alphaproteobacteria</taxon>
        <taxon>Sphingomonadales</taxon>
        <taxon>Erythrobacteraceae</taxon>
        <taxon>Erythrobacter/Porphyrobacter group</taxon>
        <taxon>Erythrobacter</taxon>
    </lineage>
</organism>
<comment type="caution">
    <text evidence="1">The sequence shown here is derived from an EMBL/GenBank/DDBJ whole genome shotgun (WGS) entry which is preliminary data.</text>
</comment>
<sequence length="146" mass="16505">MTDFEHVTTDAVVKTYDSAIGVFSALLREVRELSKKKPDATLSASKVKLINAVINDLLTFLISEPEGKYLHSLEDDTLPQVSDALMMMVQFDAALRGFKERYFQYTSGLGYSRANHYWITNEQLAKWDEEDAALEAEDDDEGEDNS</sequence>